<evidence type="ECO:0000313" key="2">
    <source>
        <dbReference type="Proteomes" id="UP000492820"/>
    </source>
</evidence>
<sequence length="114" mass="12819">MNCEVIARDDKCDDYFGQSHVSCKEVILRKSESFSPPSPTSTDPSICLTFHLLSMHSVRIYLSLPPSTTHPAHIHPLVHSSACRVSKHCLSVHPISIYPPILPFYSILHLLFTH</sequence>
<accession>A0A068WSS1</accession>
<dbReference type="WBParaSite" id="EgrG_001142900">
    <property type="protein sequence ID" value="EgrG_001142900"/>
    <property type="gene ID" value="EgrG_001142900"/>
</dbReference>
<organism evidence="1">
    <name type="scientific">Echinococcus granulosus</name>
    <name type="common">Hydatid tapeworm</name>
    <dbReference type="NCBI Taxonomy" id="6210"/>
    <lineage>
        <taxon>Eukaryota</taxon>
        <taxon>Metazoa</taxon>
        <taxon>Spiralia</taxon>
        <taxon>Lophotrochozoa</taxon>
        <taxon>Platyhelminthes</taxon>
        <taxon>Cestoda</taxon>
        <taxon>Eucestoda</taxon>
        <taxon>Cyclophyllidea</taxon>
        <taxon>Taeniidae</taxon>
        <taxon>Echinococcus</taxon>
        <taxon>Echinococcus granulosus group</taxon>
    </lineage>
</organism>
<reference evidence="3" key="3">
    <citation type="submission" date="2020-10" db="UniProtKB">
        <authorList>
            <consortium name="WormBaseParasite"/>
        </authorList>
    </citation>
    <scope>IDENTIFICATION</scope>
</reference>
<protein>
    <submittedName>
        <fullName evidence="3">Ovule protein</fullName>
    </submittedName>
</protein>
<proteinExistence type="predicted"/>
<reference evidence="1" key="2">
    <citation type="submission" date="2014-06" db="EMBL/GenBank/DDBJ databases">
        <authorList>
            <person name="Aslett M."/>
        </authorList>
    </citation>
    <scope>NUCLEOTIDE SEQUENCE</scope>
</reference>
<evidence type="ECO:0000313" key="1">
    <source>
        <dbReference type="EMBL" id="CDS20725.1"/>
    </source>
</evidence>
<name>A0A068WSS1_ECHGR</name>
<gene>
    <name evidence="1" type="ORF">EgrG_001142900</name>
</gene>
<reference evidence="1 2" key="1">
    <citation type="journal article" date="2013" name="Nature">
        <title>The genomes of four tapeworm species reveal adaptations to parasitism.</title>
        <authorList>
            <person name="Tsai I.J."/>
            <person name="Zarowiecki M."/>
            <person name="Holroyd N."/>
            <person name="Garciarrubio A."/>
            <person name="Sanchez-Flores A."/>
            <person name="Brooks K.L."/>
            <person name="Tracey A."/>
            <person name="Bobes R.J."/>
            <person name="Fragoso G."/>
            <person name="Sciutto E."/>
            <person name="Aslett M."/>
            <person name="Beasley H."/>
            <person name="Bennett H.M."/>
            <person name="Cai J."/>
            <person name="Camicia F."/>
            <person name="Clark R."/>
            <person name="Cucher M."/>
            <person name="De Silva N."/>
            <person name="Day T.A."/>
            <person name="Deplazes P."/>
            <person name="Estrada K."/>
            <person name="Fernandez C."/>
            <person name="Holland P.W."/>
            <person name="Hou J."/>
            <person name="Hu S."/>
            <person name="Huckvale T."/>
            <person name="Hung S.S."/>
            <person name="Kamenetzky L."/>
            <person name="Keane J.A."/>
            <person name="Kiss F."/>
            <person name="Koziol U."/>
            <person name="Lambert O."/>
            <person name="Liu K."/>
            <person name="Luo X."/>
            <person name="Luo Y."/>
            <person name="Macchiaroli N."/>
            <person name="Nichol S."/>
            <person name="Paps J."/>
            <person name="Parkinson J."/>
            <person name="Pouchkina-Stantcheva N."/>
            <person name="Riddiford N."/>
            <person name="Rosenzvit M."/>
            <person name="Salinas G."/>
            <person name="Wasmuth J.D."/>
            <person name="Zamanian M."/>
            <person name="Zheng Y."/>
            <person name="Cai X."/>
            <person name="Soberon X."/>
            <person name="Olson P.D."/>
            <person name="Laclette J.P."/>
            <person name="Brehm K."/>
            <person name="Berriman M."/>
            <person name="Garciarrubio A."/>
            <person name="Bobes R.J."/>
            <person name="Fragoso G."/>
            <person name="Sanchez-Flores A."/>
            <person name="Estrada K."/>
            <person name="Cevallos M.A."/>
            <person name="Morett E."/>
            <person name="Gonzalez V."/>
            <person name="Portillo T."/>
            <person name="Ochoa-Leyva A."/>
            <person name="Jose M.V."/>
            <person name="Sciutto E."/>
            <person name="Landa A."/>
            <person name="Jimenez L."/>
            <person name="Valdes V."/>
            <person name="Carrero J.C."/>
            <person name="Larralde C."/>
            <person name="Morales-Montor J."/>
            <person name="Limon-Lason J."/>
            <person name="Soberon X."/>
            <person name="Laclette J.P."/>
        </authorList>
    </citation>
    <scope>NUCLEOTIDE SEQUENCE [LARGE SCALE GENOMIC DNA]</scope>
</reference>
<dbReference type="EMBL" id="LK028581">
    <property type="protein sequence ID" value="CDS20725.1"/>
    <property type="molecule type" value="Genomic_DNA"/>
</dbReference>
<dbReference type="AlphaFoldDB" id="A0A068WSS1"/>
<dbReference type="Proteomes" id="UP000492820">
    <property type="component" value="Unassembled WGS sequence"/>
</dbReference>
<evidence type="ECO:0000313" key="3">
    <source>
        <dbReference type="WBParaSite" id="EgrG_001142900"/>
    </source>
</evidence>